<keyword evidence="2" id="KW-1133">Transmembrane helix</keyword>
<feature type="transmembrane region" description="Helical" evidence="2">
    <location>
        <begin position="169"/>
        <end position="188"/>
    </location>
</feature>
<protein>
    <submittedName>
        <fullName evidence="3">Uncharacterized protein</fullName>
    </submittedName>
</protein>
<name>A0A0F7SSG2_PHARH</name>
<dbReference type="EMBL" id="LN483142">
    <property type="protein sequence ID" value="CED83003.1"/>
    <property type="molecule type" value="Genomic_DNA"/>
</dbReference>
<evidence type="ECO:0000313" key="3">
    <source>
        <dbReference type="EMBL" id="CED83003.1"/>
    </source>
</evidence>
<feature type="transmembrane region" description="Helical" evidence="2">
    <location>
        <begin position="92"/>
        <end position="115"/>
    </location>
</feature>
<proteinExistence type="predicted"/>
<accession>A0A0F7SSG2</accession>
<sequence length="219" mass="22957">MNPLRDLANRQVPAEAFQGNQIPAALSTAGDKALLVTGWTFCPTTAEQRQFELNQMILIREAAIDGIQIFSVASPVIYLLNSTRTKMFSVNGLLRASAIGVAAVGPSVGACLAALQLNFVKTKEEVNSRVLALKSDFGKTQMDDYTLIGGVVGSLFTTAFALKRARLPWALVGGGGLGIAGGLVAHYITEFQKTSTAPTVSPSASSPSSSSSPVTTPRV</sequence>
<evidence type="ECO:0000256" key="1">
    <source>
        <dbReference type="SAM" id="MobiDB-lite"/>
    </source>
</evidence>
<organism evidence="3">
    <name type="scientific">Phaffia rhodozyma</name>
    <name type="common">Yeast</name>
    <name type="synonym">Xanthophyllomyces dendrorhous</name>
    <dbReference type="NCBI Taxonomy" id="264483"/>
    <lineage>
        <taxon>Eukaryota</taxon>
        <taxon>Fungi</taxon>
        <taxon>Dikarya</taxon>
        <taxon>Basidiomycota</taxon>
        <taxon>Agaricomycotina</taxon>
        <taxon>Tremellomycetes</taxon>
        <taxon>Cystofilobasidiales</taxon>
        <taxon>Mrakiaceae</taxon>
        <taxon>Phaffia</taxon>
    </lineage>
</organism>
<keyword evidence="2" id="KW-0812">Transmembrane</keyword>
<feature type="transmembrane region" description="Helical" evidence="2">
    <location>
        <begin position="145"/>
        <end position="162"/>
    </location>
</feature>
<keyword evidence="2" id="KW-0472">Membrane</keyword>
<reference evidence="3" key="1">
    <citation type="submission" date="2014-08" db="EMBL/GenBank/DDBJ databases">
        <authorList>
            <person name="Sharma Rahul"/>
            <person name="Thines Marco"/>
        </authorList>
    </citation>
    <scope>NUCLEOTIDE SEQUENCE</scope>
</reference>
<feature type="region of interest" description="Disordered" evidence="1">
    <location>
        <begin position="197"/>
        <end position="219"/>
    </location>
</feature>
<evidence type="ECO:0000256" key="2">
    <source>
        <dbReference type="SAM" id="Phobius"/>
    </source>
</evidence>
<dbReference type="AlphaFoldDB" id="A0A0F7SSG2"/>